<dbReference type="GO" id="GO:0005667">
    <property type="term" value="C:transcription regulator complex"/>
    <property type="evidence" value="ECO:0007669"/>
    <property type="project" value="TreeGrafter"/>
</dbReference>
<dbReference type="AlphaFoldDB" id="A0A8B8F4E5"/>
<dbReference type="InterPro" id="IPR039353">
    <property type="entry name" value="TF_Adf1"/>
</dbReference>
<reference evidence="3" key="1">
    <citation type="submission" date="2025-08" db="UniProtKB">
        <authorList>
            <consortium name="RefSeq"/>
        </authorList>
    </citation>
    <scope>IDENTIFICATION</scope>
    <source>
        <tissue evidence="3">Whole body</tissue>
    </source>
</reference>
<name>A0A8B8F4E5_9HEMI</name>
<dbReference type="GeneID" id="112679850"/>
<keyword evidence="2" id="KW-1185">Reference proteome</keyword>
<evidence type="ECO:0000313" key="2">
    <source>
        <dbReference type="Proteomes" id="UP000694846"/>
    </source>
</evidence>
<dbReference type="Pfam" id="PF10545">
    <property type="entry name" value="MADF_DNA_bdg"/>
    <property type="match status" value="1"/>
</dbReference>
<evidence type="ECO:0000313" key="3">
    <source>
        <dbReference type="RefSeq" id="XP_025405568.1"/>
    </source>
</evidence>
<dbReference type="Proteomes" id="UP000694846">
    <property type="component" value="Unplaced"/>
</dbReference>
<dbReference type="OrthoDB" id="10262320at2759"/>
<dbReference type="RefSeq" id="XP_025405568.1">
    <property type="nucleotide sequence ID" value="XM_025549783.1"/>
</dbReference>
<gene>
    <name evidence="3" type="primary">LOC112679850</name>
</gene>
<organism evidence="2 3">
    <name type="scientific">Sipha flava</name>
    <name type="common">yellow sugarcane aphid</name>
    <dbReference type="NCBI Taxonomy" id="143950"/>
    <lineage>
        <taxon>Eukaryota</taxon>
        <taxon>Metazoa</taxon>
        <taxon>Ecdysozoa</taxon>
        <taxon>Arthropoda</taxon>
        <taxon>Hexapoda</taxon>
        <taxon>Insecta</taxon>
        <taxon>Pterygota</taxon>
        <taxon>Neoptera</taxon>
        <taxon>Paraneoptera</taxon>
        <taxon>Hemiptera</taxon>
        <taxon>Sternorrhyncha</taxon>
        <taxon>Aphidomorpha</taxon>
        <taxon>Aphidoidea</taxon>
        <taxon>Aphididae</taxon>
        <taxon>Sipha</taxon>
    </lineage>
</organism>
<accession>A0A8B8F4E5</accession>
<dbReference type="PANTHER" id="PTHR12243">
    <property type="entry name" value="MADF DOMAIN TRANSCRIPTION FACTOR"/>
    <property type="match status" value="1"/>
</dbReference>
<dbReference type="GO" id="GO:0005634">
    <property type="term" value="C:nucleus"/>
    <property type="evidence" value="ECO:0007669"/>
    <property type="project" value="TreeGrafter"/>
</dbReference>
<protein>
    <submittedName>
        <fullName evidence="3">Uncharacterized protein LOC112679850</fullName>
    </submittedName>
</protein>
<proteinExistence type="predicted"/>
<sequence length="215" mass="24975">MSSSVWGRKICKTRWNSIRDNYRKSIKKTTNGQAFKKIKKYKYDDQLQFLKPHLQERDTLGNLKYVNNDDLENSSNDSEDDVENVSTVQNIEINISGNTDGEDQLPKTPEYQSAVRKCTKKRTTKTPESASSTLMKYIMQKRENDIANTIQTHSVDAFLAGLSPTLKSFTPYYLNIVKSKIFYIVQEYEMQMIVDQEKKKTTFMTPYPTQLLRPV</sequence>
<dbReference type="InterPro" id="IPR006578">
    <property type="entry name" value="MADF-dom"/>
</dbReference>
<evidence type="ECO:0000259" key="1">
    <source>
        <dbReference type="Pfam" id="PF10545"/>
    </source>
</evidence>
<dbReference type="PANTHER" id="PTHR12243:SF67">
    <property type="entry name" value="COREPRESSOR OF PANGOLIN, ISOFORM A-RELATED"/>
    <property type="match status" value="1"/>
</dbReference>
<feature type="domain" description="MADF" evidence="1">
    <location>
        <begin position="9"/>
        <end position="50"/>
    </location>
</feature>
<dbReference type="GO" id="GO:0006357">
    <property type="term" value="P:regulation of transcription by RNA polymerase II"/>
    <property type="evidence" value="ECO:0007669"/>
    <property type="project" value="TreeGrafter"/>
</dbReference>